<dbReference type="InterPro" id="IPR001173">
    <property type="entry name" value="Glyco_trans_2-like"/>
</dbReference>
<comment type="caution">
    <text evidence="3">The sequence shown here is derived from an EMBL/GenBank/DDBJ whole genome shotgun (WGS) entry which is preliminary data.</text>
</comment>
<dbReference type="Gene3D" id="3.90.550.10">
    <property type="entry name" value="Spore Coat Polysaccharide Biosynthesis Protein SpsA, Chain A"/>
    <property type="match status" value="1"/>
</dbReference>
<sequence>MKLIVQIPCYNEENNLKDVIDDIPKAIPGIDIIEILVIDDGSTDETALLAKQLGVKYIVTNTTNKGLANAFHLGIEECLKQQADIIVNTDGDNQYDGRDIAKLVEPIIKGRADITIGDRGGYNNKHFSFSKRTLQVFGSFTIAKATGLEVKDAVSGFRAMSRSAAQQINIVSEFSYTIEMLIQASAKRLSVVSVPVRTNEKTRESRLFRSIPHFLKMSISTLLRIYTMYRPLKVFLTLGSLVMITGIWPIIRFLYFFLNGAGEGHIQSLLLGSTLLILGFLTVIVGFVADLVSFNRKLMEKMLYRIEKLEDKIMQNDQRYSMEVIKVLDKHVENDLRQDRPLVNSGEQLKQRRTNIKVD</sequence>
<dbReference type="PANTHER" id="PTHR48090:SF7">
    <property type="entry name" value="RFBJ PROTEIN"/>
    <property type="match status" value="1"/>
</dbReference>
<proteinExistence type="predicted"/>
<accession>A0A2U3BCZ8</accession>
<dbReference type="InterPro" id="IPR029044">
    <property type="entry name" value="Nucleotide-diphossugar_trans"/>
</dbReference>
<dbReference type="InterPro" id="IPR050256">
    <property type="entry name" value="Glycosyltransferase_2"/>
</dbReference>
<keyword evidence="1" id="KW-0812">Transmembrane</keyword>
<evidence type="ECO:0000313" key="4">
    <source>
        <dbReference type="Proteomes" id="UP000245362"/>
    </source>
</evidence>
<dbReference type="RefSeq" id="WP_109318986.1">
    <property type="nucleotide sequence ID" value="NZ_QFWT01000002.1"/>
</dbReference>
<organism evidence="3 4">
    <name type="scientific">Vibrio albus</name>
    <dbReference type="NCBI Taxonomy" id="2200953"/>
    <lineage>
        <taxon>Bacteria</taxon>
        <taxon>Pseudomonadati</taxon>
        <taxon>Pseudomonadota</taxon>
        <taxon>Gammaproteobacteria</taxon>
        <taxon>Vibrionales</taxon>
        <taxon>Vibrionaceae</taxon>
        <taxon>Vibrio</taxon>
    </lineage>
</organism>
<evidence type="ECO:0000259" key="2">
    <source>
        <dbReference type="Pfam" id="PF00535"/>
    </source>
</evidence>
<dbReference type="GO" id="GO:0016740">
    <property type="term" value="F:transferase activity"/>
    <property type="evidence" value="ECO:0007669"/>
    <property type="project" value="UniProtKB-KW"/>
</dbReference>
<dbReference type="CDD" id="cd04179">
    <property type="entry name" value="DPM_DPG-synthase_like"/>
    <property type="match status" value="1"/>
</dbReference>
<feature type="transmembrane region" description="Helical" evidence="1">
    <location>
        <begin position="270"/>
        <end position="292"/>
    </location>
</feature>
<keyword evidence="1" id="KW-1133">Transmembrane helix</keyword>
<dbReference type="OrthoDB" id="9815923at2"/>
<name>A0A2U3BCZ8_9VIBR</name>
<dbReference type="Pfam" id="PF00535">
    <property type="entry name" value="Glycos_transf_2"/>
    <property type="match status" value="1"/>
</dbReference>
<reference evidence="3 4" key="1">
    <citation type="submission" date="2018-05" db="EMBL/GenBank/DDBJ databases">
        <title>Vibrio limimaris sp. nov., isolated from marine sediment.</title>
        <authorList>
            <person name="Li C.-M."/>
        </authorList>
    </citation>
    <scope>NUCLEOTIDE SEQUENCE [LARGE SCALE GENOMIC DNA]</scope>
    <source>
        <strain evidence="3 4">E4404</strain>
    </source>
</reference>
<feature type="transmembrane region" description="Helical" evidence="1">
    <location>
        <begin position="234"/>
        <end position="258"/>
    </location>
</feature>
<keyword evidence="4" id="KW-1185">Reference proteome</keyword>
<feature type="domain" description="Glycosyltransferase 2-like" evidence="2">
    <location>
        <begin position="6"/>
        <end position="167"/>
    </location>
</feature>
<dbReference type="SUPFAM" id="SSF53448">
    <property type="entry name" value="Nucleotide-diphospho-sugar transferases"/>
    <property type="match status" value="1"/>
</dbReference>
<evidence type="ECO:0000313" key="3">
    <source>
        <dbReference type="EMBL" id="PWI34650.1"/>
    </source>
</evidence>
<evidence type="ECO:0000256" key="1">
    <source>
        <dbReference type="SAM" id="Phobius"/>
    </source>
</evidence>
<keyword evidence="1" id="KW-0472">Membrane</keyword>
<dbReference type="EMBL" id="QFWT01000002">
    <property type="protein sequence ID" value="PWI34650.1"/>
    <property type="molecule type" value="Genomic_DNA"/>
</dbReference>
<dbReference type="AlphaFoldDB" id="A0A2U3BCZ8"/>
<dbReference type="PANTHER" id="PTHR48090">
    <property type="entry name" value="UNDECAPRENYL-PHOSPHATE 4-DEOXY-4-FORMAMIDO-L-ARABINOSE TRANSFERASE-RELATED"/>
    <property type="match status" value="1"/>
</dbReference>
<keyword evidence="3" id="KW-0808">Transferase</keyword>
<gene>
    <name evidence="3" type="ORF">DI392_05990</name>
</gene>
<protein>
    <submittedName>
        <fullName evidence="3">Glycosyl transferase</fullName>
    </submittedName>
</protein>
<dbReference type="Proteomes" id="UP000245362">
    <property type="component" value="Unassembled WGS sequence"/>
</dbReference>